<protein>
    <recommendedName>
        <fullName evidence="3">DUF2486 family protein</fullName>
    </recommendedName>
</protein>
<gene>
    <name evidence="1" type="ORF">NX773_01690</name>
</gene>
<accession>A0ABT2BED4</accession>
<evidence type="ECO:0008006" key="3">
    <source>
        <dbReference type="Google" id="ProtNLM"/>
    </source>
</evidence>
<dbReference type="Proteomes" id="UP001205861">
    <property type="component" value="Unassembled WGS sequence"/>
</dbReference>
<reference evidence="1 2" key="1">
    <citation type="submission" date="2022-08" db="EMBL/GenBank/DDBJ databases">
        <title>Reclassification of Massilia species as members of the genera Telluria, Duganella, Pseudoduganella, Mokoshia gen. nov. and Zemynaea gen. nov. using orthogonal and non-orthogonal genome-based approaches.</title>
        <authorList>
            <person name="Bowman J.P."/>
        </authorList>
    </citation>
    <scope>NUCLEOTIDE SEQUENCE [LARGE SCALE GENOMIC DNA]</scope>
    <source>
        <strain evidence="1 2">JCM 31607</strain>
    </source>
</reference>
<sequence>MNHDQGFDDSSIPVLTEVVRETPSAPASADAAVAEVVLDEAPAEPVAAAAAPAEVAPAASLEERAATALSADEWGALELRLTEHILEHLQGRVDFVLQQRLRDSMADVMQHALAGLTEEIRNGLSQTIEQIVSRAVAQELAHLKTSRS</sequence>
<evidence type="ECO:0000313" key="1">
    <source>
        <dbReference type="EMBL" id="MCS0606876.1"/>
    </source>
</evidence>
<evidence type="ECO:0000313" key="2">
    <source>
        <dbReference type="Proteomes" id="UP001205861"/>
    </source>
</evidence>
<dbReference type="RefSeq" id="WP_258854671.1">
    <property type="nucleotide sequence ID" value="NZ_JANUGV010000001.1"/>
</dbReference>
<comment type="caution">
    <text evidence="1">The sequence shown here is derived from an EMBL/GenBank/DDBJ whole genome shotgun (WGS) entry which is preliminary data.</text>
</comment>
<organism evidence="1 2">
    <name type="scientific">Massilia solisilvae</name>
    <dbReference type="NCBI Taxonomy" id="1811225"/>
    <lineage>
        <taxon>Bacteria</taxon>
        <taxon>Pseudomonadati</taxon>
        <taxon>Pseudomonadota</taxon>
        <taxon>Betaproteobacteria</taxon>
        <taxon>Burkholderiales</taxon>
        <taxon>Oxalobacteraceae</taxon>
        <taxon>Telluria group</taxon>
        <taxon>Massilia</taxon>
    </lineage>
</organism>
<dbReference type="EMBL" id="JANUGV010000001">
    <property type="protein sequence ID" value="MCS0606876.1"/>
    <property type="molecule type" value="Genomic_DNA"/>
</dbReference>
<keyword evidence="2" id="KW-1185">Reference proteome</keyword>
<name>A0ABT2BED4_9BURK</name>
<proteinExistence type="predicted"/>